<dbReference type="InterPro" id="IPR001304">
    <property type="entry name" value="C-type_lectin-like"/>
</dbReference>
<evidence type="ECO:0000256" key="6">
    <source>
        <dbReference type="SAM" id="Coils"/>
    </source>
</evidence>
<gene>
    <name evidence="8" type="ORF">JD844_006185</name>
</gene>
<keyword evidence="2" id="KW-0964">Secreted</keyword>
<keyword evidence="5" id="KW-1015">Disulfide bond</keyword>
<dbReference type="Gene3D" id="3.10.100.10">
    <property type="entry name" value="Mannose-Binding Protein A, subunit A"/>
    <property type="match status" value="1"/>
</dbReference>
<name>A0ABQ7T1H1_PHRPL</name>
<dbReference type="PROSITE" id="PS00615">
    <property type="entry name" value="C_TYPE_LECTIN_1"/>
    <property type="match status" value="1"/>
</dbReference>
<dbReference type="InterPro" id="IPR016187">
    <property type="entry name" value="CTDL_fold"/>
</dbReference>
<evidence type="ECO:0000256" key="1">
    <source>
        <dbReference type="ARBA" id="ARBA00004613"/>
    </source>
</evidence>
<feature type="coiled-coil region" evidence="6">
    <location>
        <begin position="30"/>
        <end position="57"/>
    </location>
</feature>
<evidence type="ECO:0000256" key="3">
    <source>
        <dbReference type="ARBA" id="ARBA00022729"/>
    </source>
</evidence>
<evidence type="ECO:0000313" key="8">
    <source>
        <dbReference type="EMBL" id="KAH0623437.1"/>
    </source>
</evidence>
<dbReference type="Pfam" id="PF00059">
    <property type="entry name" value="Lectin_C"/>
    <property type="match status" value="1"/>
</dbReference>
<evidence type="ECO:0000256" key="4">
    <source>
        <dbReference type="ARBA" id="ARBA00022734"/>
    </source>
</evidence>
<organism evidence="8 9">
    <name type="scientific">Phrynosoma platyrhinos</name>
    <name type="common">Desert horned lizard</name>
    <dbReference type="NCBI Taxonomy" id="52577"/>
    <lineage>
        <taxon>Eukaryota</taxon>
        <taxon>Metazoa</taxon>
        <taxon>Chordata</taxon>
        <taxon>Craniata</taxon>
        <taxon>Vertebrata</taxon>
        <taxon>Euteleostomi</taxon>
        <taxon>Lepidosauria</taxon>
        <taxon>Squamata</taxon>
        <taxon>Bifurcata</taxon>
        <taxon>Unidentata</taxon>
        <taxon>Episquamata</taxon>
        <taxon>Toxicofera</taxon>
        <taxon>Iguania</taxon>
        <taxon>Phrynosomatidae</taxon>
        <taxon>Phrynosomatinae</taxon>
        <taxon>Phrynosoma</taxon>
    </lineage>
</organism>
<feature type="domain" description="C-type lectin" evidence="7">
    <location>
        <begin position="141"/>
        <end position="240"/>
    </location>
</feature>
<keyword evidence="3" id="KW-0732">Signal</keyword>
<evidence type="ECO:0000313" key="9">
    <source>
        <dbReference type="Proteomes" id="UP000826234"/>
    </source>
</evidence>
<evidence type="ECO:0000256" key="2">
    <source>
        <dbReference type="ARBA" id="ARBA00022525"/>
    </source>
</evidence>
<sequence>MIELPRIQALWGPGPKGEQGSRGDNKLPELEFLQTQIKDLQAQLDIFKAAVTKTQEEPERLWLTSCDCIQQRPLNLLTGNLPLSLKSKILPISSLHVALYSVNKAYDLKALQFCFLLVLLAPNGVIVGEKIFKTDGSKGDYDAAQANCVHMGGTLAVPRDAAENRALQKIVAWHNRRAILGINDMATEGTFKDLNGQVIQYSNWAPGEPNNVGNEDCAEVHPDGKWHDRGCTLEWLVICEF</sequence>
<dbReference type="InterPro" id="IPR051663">
    <property type="entry name" value="CLec_Tetranectin-domain"/>
</dbReference>
<accession>A0ABQ7T1H1</accession>
<comment type="subcellular location">
    <subcellularLocation>
        <location evidence="1">Secreted</location>
    </subcellularLocation>
</comment>
<comment type="caution">
    <text evidence="8">The sequence shown here is derived from an EMBL/GenBank/DDBJ whole genome shotgun (WGS) entry which is preliminary data.</text>
</comment>
<evidence type="ECO:0000259" key="7">
    <source>
        <dbReference type="PROSITE" id="PS50041"/>
    </source>
</evidence>
<keyword evidence="9" id="KW-1185">Reference proteome</keyword>
<dbReference type="InterPro" id="IPR016186">
    <property type="entry name" value="C-type_lectin-like/link_sf"/>
</dbReference>
<dbReference type="Proteomes" id="UP000826234">
    <property type="component" value="Unassembled WGS sequence"/>
</dbReference>
<dbReference type="SMART" id="SM00034">
    <property type="entry name" value="CLECT"/>
    <property type="match status" value="1"/>
</dbReference>
<protein>
    <recommendedName>
        <fullName evidence="7">C-type lectin domain-containing protein</fullName>
    </recommendedName>
</protein>
<proteinExistence type="predicted"/>
<evidence type="ECO:0000256" key="5">
    <source>
        <dbReference type="ARBA" id="ARBA00023157"/>
    </source>
</evidence>
<dbReference type="PANTHER" id="PTHR22799">
    <property type="entry name" value="TETRANECTIN-RELATED"/>
    <property type="match status" value="1"/>
</dbReference>
<dbReference type="SUPFAM" id="SSF56436">
    <property type="entry name" value="C-type lectin-like"/>
    <property type="match status" value="1"/>
</dbReference>
<dbReference type="InterPro" id="IPR018378">
    <property type="entry name" value="C-type_lectin_CS"/>
</dbReference>
<reference evidence="8 9" key="1">
    <citation type="journal article" date="2022" name="Gigascience">
        <title>A chromosome-level genome assembly and annotation of the desert horned lizard, Phrynosoma platyrhinos, provides insight into chromosomal rearrangements among reptiles.</title>
        <authorList>
            <person name="Koochekian N."/>
            <person name="Ascanio A."/>
            <person name="Farleigh K."/>
            <person name="Card D.C."/>
            <person name="Schield D.R."/>
            <person name="Castoe T.A."/>
            <person name="Jezkova T."/>
        </authorList>
    </citation>
    <scope>NUCLEOTIDE SEQUENCE [LARGE SCALE GENOMIC DNA]</scope>
    <source>
        <strain evidence="8">NK-2021</strain>
    </source>
</reference>
<dbReference type="PROSITE" id="PS50041">
    <property type="entry name" value="C_TYPE_LECTIN_2"/>
    <property type="match status" value="1"/>
</dbReference>
<dbReference type="PANTHER" id="PTHR22799:SF1">
    <property type="entry name" value="C-TYPE LECTIN DOMAIN FAMILY 11 MEMBER A"/>
    <property type="match status" value="1"/>
</dbReference>
<keyword evidence="6" id="KW-0175">Coiled coil</keyword>
<dbReference type="EMBL" id="JAIPUX010001880">
    <property type="protein sequence ID" value="KAH0623437.1"/>
    <property type="molecule type" value="Genomic_DNA"/>
</dbReference>
<keyword evidence="4" id="KW-0430">Lectin</keyword>